<evidence type="ECO:0008006" key="4">
    <source>
        <dbReference type="Google" id="ProtNLM"/>
    </source>
</evidence>
<evidence type="ECO:0000256" key="1">
    <source>
        <dbReference type="SAM" id="Phobius"/>
    </source>
</evidence>
<keyword evidence="1" id="KW-0812">Transmembrane</keyword>
<dbReference type="PANTHER" id="PTHR38468">
    <property type="entry name" value="SLL0939 PROTEIN"/>
    <property type="match status" value="1"/>
</dbReference>
<reference evidence="2" key="1">
    <citation type="submission" date="2014-12" db="EMBL/GenBank/DDBJ databases">
        <authorList>
            <person name="Huang H.-H."/>
            <person name="Chen S.-C."/>
            <person name="Lai M.-C."/>
        </authorList>
    </citation>
    <scope>NUCLEOTIDE SEQUENCE</scope>
    <source>
        <strain evidence="2">K1F9705b</strain>
    </source>
</reference>
<sequence length="117" mass="13214">MEYLTWFISIFILIFELMGAIMIVYGGVRAAIGVVLIEVIHRTNIYYNTVRIDFTNKLIFGLEFIIAADVLATILAPSIEDVLLLGAIVAIRTVLSHFLLKEATDYTMNDVFLLKNE</sequence>
<keyword evidence="3" id="KW-1185">Reference proteome</keyword>
<dbReference type="AlphaFoldDB" id="A0A8J8B406"/>
<gene>
    <name evidence="2" type="ORF">RJ53_01380</name>
</gene>
<name>A0A8J8B406_9EURY</name>
<feature type="transmembrane region" description="Helical" evidence="1">
    <location>
        <begin position="6"/>
        <end position="37"/>
    </location>
</feature>
<dbReference type="EMBL" id="JWHL01000001">
    <property type="protein sequence ID" value="MBR1368216.1"/>
    <property type="molecule type" value="Genomic_DNA"/>
</dbReference>
<dbReference type="Proteomes" id="UP000730161">
    <property type="component" value="Unassembled WGS sequence"/>
</dbReference>
<dbReference type="OrthoDB" id="140944at2157"/>
<dbReference type="RefSeq" id="WP_211529809.1">
    <property type="nucleotide sequence ID" value="NZ_JWHL01000001.1"/>
</dbReference>
<keyword evidence="1" id="KW-1133">Transmembrane helix</keyword>
<dbReference type="Pfam" id="PF07784">
    <property type="entry name" value="DUF1622"/>
    <property type="match status" value="1"/>
</dbReference>
<protein>
    <recommendedName>
        <fullName evidence="4">DUF1622 domain-containing protein</fullName>
    </recommendedName>
</protein>
<comment type="caution">
    <text evidence="2">The sequence shown here is derived from an EMBL/GenBank/DDBJ whole genome shotgun (WGS) entry which is preliminary data.</text>
</comment>
<evidence type="ECO:0000313" key="3">
    <source>
        <dbReference type="Proteomes" id="UP000730161"/>
    </source>
</evidence>
<keyword evidence="1" id="KW-0472">Membrane</keyword>
<proteinExistence type="predicted"/>
<dbReference type="PANTHER" id="PTHR38468:SF1">
    <property type="entry name" value="SLL0939 PROTEIN"/>
    <property type="match status" value="1"/>
</dbReference>
<feature type="transmembrane region" description="Helical" evidence="1">
    <location>
        <begin position="58"/>
        <end position="76"/>
    </location>
</feature>
<evidence type="ECO:0000313" key="2">
    <source>
        <dbReference type="EMBL" id="MBR1368216.1"/>
    </source>
</evidence>
<dbReference type="InterPro" id="IPR012427">
    <property type="entry name" value="DUF1622"/>
</dbReference>
<accession>A0A8J8B406</accession>
<organism evidence="2 3">
    <name type="scientific">Methanocalculus chunghsingensis</name>
    <dbReference type="NCBI Taxonomy" id="156457"/>
    <lineage>
        <taxon>Archaea</taxon>
        <taxon>Methanobacteriati</taxon>
        <taxon>Methanobacteriota</taxon>
        <taxon>Stenosarchaea group</taxon>
        <taxon>Methanomicrobia</taxon>
        <taxon>Methanomicrobiales</taxon>
        <taxon>Methanocalculaceae</taxon>
        <taxon>Methanocalculus</taxon>
    </lineage>
</organism>
<feature type="transmembrane region" description="Helical" evidence="1">
    <location>
        <begin position="82"/>
        <end position="100"/>
    </location>
</feature>